<keyword evidence="4" id="KW-1185">Reference proteome</keyword>
<dbReference type="Proteomes" id="UP000186455">
    <property type="component" value="Unassembled WGS sequence"/>
</dbReference>
<feature type="domain" description="Histidine kinase/HSP90-like ATPase" evidence="2">
    <location>
        <begin position="24"/>
        <end position="120"/>
    </location>
</feature>
<dbReference type="InterPro" id="IPR003594">
    <property type="entry name" value="HATPase_dom"/>
</dbReference>
<comment type="caution">
    <text evidence="3">The sequence shown here is derived from an EMBL/GenBank/DDBJ whole genome shotgun (WGS) entry which is preliminary data.</text>
</comment>
<organism evidence="3 4">
    <name type="scientific">Streptomyces uncialis</name>
    <dbReference type="NCBI Taxonomy" id="1048205"/>
    <lineage>
        <taxon>Bacteria</taxon>
        <taxon>Bacillati</taxon>
        <taxon>Actinomycetota</taxon>
        <taxon>Actinomycetes</taxon>
        <taxon>Kitasatosporales</taxon>
        <taxon>Streptomycetaceae</taxon>
        <taxon>Streptomyces</taxon>
    </lineage>
</organism>
<dbReference type="InterPro" id="IPR050267">
    <property type="entry name" value="Anti-sigma-factor_SerPK"/>
</dbReference>
<evidence type="ECO:0000313" key="4">
    <source>
        <dbReference type="Proteomes" id="UP000186455"/>
    </source>
</evidence>
<dbReference type="GO" id="GO:0004674">
    <property type="term" value="F:protein serine/threonine kinase activity"/>
    <property type="evidence" value="ECO:0007669"/>
    <property type="project" value="UniProtKB-KW"/>
</dbReference>
<proteinExistence type="predicted"/>
<evidence type="ECO:0000256" key="1">
    <source>
        <dbReference type="ARBA" id="ARBA00022527"/>
    </source>
</evidence>
<dbReference type="STRING" id="1048205.AB852_06350"/>
<keyword evidence="1" id="KW-0418">Kinase</keyword>
<keyword evidence="1" id="KW-0808">Transferase</keyword>
<dbReference type="RefSeq" id="WP_073784445.1">
    <property type="nucleotide sequence ID" value="NZ_LFBV01000001.1"/>
</dbReference>
<protein>
    <recommendedName>
        <fullName evidence="2">Histidine kinase/HSP90-like ATPase domain-containing protein</fullName>
    </recommendedName>
</protein>
<dbReference type="PANTHER" id="PTHR35526">
    <property type="entry name" value="ANTI-SIGMA-F FACTOR RSBW-RELATED"/>
    <property type="match status" value="1"/>
</dbReference>
<dbReference type="CDD" id="cd16936">
    <property type="entry name" value="HATPase_RsbW-like"/>
    <property type="match status" value="1"/>
</dbReference>
<keyword evidence="1" id="KW-0723">Serine/threonine-protein kinase</keyword>
<dbReference type="Gene3D" id="3.30.565.10">
    <property type="entry name" value="Histidine kinase-like ATPase, C-terminal domain"/>
    <property type="match status" value="1"/>
</dbReference>
<dbReference type="EMBL" id="LFBV01000001">
    <property type="protein sequence ID" value="OKH96248.1"/>
    <property type="molecule type" value="Genomic_DNA"/>
</dbReference>
<dbReference type="Pfam" id="PF13581">
    <property type="entry name" value="HATPase_c_2"/>
    <property type="match status" value="1"/>
</dbReference>
<evidence type="ECO:0000259" key="2">
    <source>
        <dbReference type="Pfam" id="PF13581"/>
    </source>
</evidence>
<dbReference type="InterPro" id="IPR036890">
    <property type="entry name" value="HATPase_C_sf"/>
</dbReference>
<accession>A0A1Q4VEJ9</accession>
<dbReference type="AlphaFoldDB" id="A0A1Q4VEJ9"/>
<gene>
    <name evidence="3" type="ORF">AB852_06350</name>
</gene>
<evidence type="ECO:0000313" key="3">
    <source>
        <dbReference type="EMBL" id="OKH96248.1"/>
    </source>
</evidence>
<dbReference type="SUPFAM" id="SSF55874">
    <property type="entry name" value="ATPase domain of HSP90 chaperone/DNA topoisomerase II/histidine kinase"/>
    <property type="match status" value="1"/>
</dbReference>
<reference evidence="3 4" key="1">
    <citation type="submission" date="2015-06" db="EMBL/GenBank/DDBJ databases">
        <title>Cloning and characterization of the uncialamcin biosynthetic gene cluster.</title>
        <authorList>
            <person name="Yan X."/>
            <person name="Huang T."/>
            <person name="Ge H."/>
            <person name="Shen B."/>
        </authorList>
    </citation>
    <scope>NUCLEOTIDE SEQUENCE [LARGE SCALE GENOMIC DNA]</scope>
    <source>
        <strain evidence="3 4">DCA2648</strain>
    </source>
</reference>
<name>A0A1Q4VEJ9_9ACTN</name>
<sequence length="141" mass="14984">MSAPPLDPPRHSYRFTAPNTGTTVKVTRDLVGALLVTNGHGELTDTVRLLVSEVVTNVLQHTGAALLTVDATITPEAVTVRVTDREPGRRPVPPRSFPGDAAEGGRGLMLVDCLADRWGVSVNEGFDPVSKSVWFALNGKG</sequence>
<dbReference type="PANTHER" id="PTHR35526:SF3">
    <property type="entry name" value="ANTI-SIGMA-F FACTOR RSBW"/>
    <property type="match status" value="1"/>
</dbReference>